<proteinExistence type="predicted"/>
<protein>
    <submittedName>
        <fullName evidence="1">Uncharacterized protein</fullName>
    </submittedName>
</protein>
<comment type="caution">
    <text evidence="1">The sequence shown here is derived from an EMBL/GenBank/DDBJ whole genome shotgun (WGS) entry which is preliminary data.</text>
</comment>
<sequence length="103" mass="11748">MTLCSLCSLPSLRTSVDLLRTLWPVDEPSIVSSRTMASVTVLYRLTLHTLTYTHTHMLKVNICTPSAGFILQCIYKDTNFRHCLTMCLKNVFESHKSITNFVH</sequence>
<accession>A0ABU7BAS7</accession>
<name>A0ABU7BAS7_9TELE</name>
<dbReference type="EMBL" id="JAHUTI010043850">
    <property type="protein sequence ID" value="MED6246639.1"/>
    <property type="molecule type" value="Genomic_DNA"/>
</dbReference>
<dbReference type="Proteomes" id="UP001345963">
    <property type="component" value="Unassembled WGS sequence"/>
</dbReference>
<keyword evidence="2" id="KW-1185">Reference proteome</keyword>
<evidence type="ECO:0000313" key="2">
    <source>
        <dbReference type="Proteomes" id="UP001345963"/>
    </source>
</evidence>
<reference evidence="1 2" key="1">
    <citation type="submission" date="2021-07" db="EMBL/GenBank/DDBJ databases">
        <authorList>
            <person name="Palmer J.M."/>
        </authorList>
    </citation>
    <scope>NUCLEOTIDE SEQUENCE [LARGE SCALE GENOMIC DNA]</scope>
    <source>
        <strain evidence="1 2">AT_MEX2019</strain>
        <tissue evidence="1">Muscle</tissue>
    </source>
</reference>
<gene>
    <name evidence="1" type="ORF">ATANTOWER_021122</name>
</gene>
<organism evidence="1 2">
    <name type="scientific">Ataeniobius toweri</name>
    <dbReference type="NCBI Taxonomy" id="208326"/>
    <lineage>
        <taxon>Eukaryota</taxon>
        <taxon>Metazoa</taxon>
        <taxon>Chordata</taxon>
        <taxon>Craniata</taxon>
        <taxon>Vertebrata</taxon>
        <taxon>Euteleostomi</taxon>
        <taxon>Actinopterygii</taxon>
        <taxon>Neopterygii</taxon>
        <taxon>Teleostei</taxon>
        <taxon>Neoteleostei</taxon>
        <taxon>Acanthomorphata</taxon>
        <taxon>Ovalentaria</taxon>
        <taxon>Atherinomorphae</taxon>
        <taxon>Cyprinodontiformes</taxon>
        <taxon>Goodeidae</taxon>
        <taxon>Ataeniobius</taxon>
    </lineage>
</organism>
<evidence type="ECO:0000313" key="1">
    <source>
        <dbReference type="EMBL" id="MED6246639.1"/>
    </source>
</evidence>